<name>A0A0M8N3B0_ESCWE</name>
<organism evidence="3 4">
    <name type="scientific">Escovopsis weberi</name>
    <dbReference type="NCBI Taxonomy" id="150374"/>
    <lineage>
        <taxon>Eukaryota</taxon>
        <taxon>Fungi</taxon>
        <taxon>Dikarya</taxon>
        <taxon>Ascomycota</taxon>
        <taxon>Pezizomycotina</taxon>
        <taxon>Sordariomycetes</taxon>
        <taxon>Hypocreomycetidae</taxon>
        <taxon>Hypocreales</taxon>
        <taxon>Hypocreaceae</taxon>
        <taxon>Escovopsis</taxon>
    </lineage>
</organism>
<reference evidence="3 4" key="1">
    <citation type="submission" date="2015-07" db="EMBL/GenBank/DDBJ databases">
        <title>The genome of the fungus Escovopsis weberi, a specialized disease agent of ant agriculture.</title>
        <authorList>
            <person name="de Man T.J."/>
            <person name="Stajich J.E."/>
            <person name="Kubicek C.P."/>
            <person name="Chenthamara K."/>
            <person name="Atanasova L."/>
            <person name="Druzhinina I.S."/>
            <person name="Birnbaum S."/>
            <person name="Barribeau S.M."/>
            <person name="Teiling C."/>
            <person name="Suen G."/>
            <person name="Currie C."/>
            <person name="Gerardo N.M."/>
        </authorList>
    </citation>
    <scope>NUCLEOTIDE SEQUENCE [LARGE SCALE GENOMIC DNA]</scope>
</reference>
<dbReference type="InterPro" id="IPR039914">
    <property type="entry name" value="SRP9-like"/>
</dbReference>
<dbReference type="InterPro" id="IPR039432">
    <property type="entry name" value="SRP9_dom"/>
</dbReference>
<dbReference type="GO" id="GO:0006614">
    <property type="term" value="P:SRP-dependent cotranslational protein targeting to membrane"/>
    <property type="evidence" value="ECO:0007669"/>
    <property type="project" value="InterPro"/>
</dbReference>
<dbReference type="GO" id="GO:0005786">
    <property type="term" value="C:signal recognition particle, endoplasmic reticulum targeting"/>
    <property type="evidence" value="ECO:0007669"/>
    <property type="project" value="TreeGrafter"/>
</dbReference>
<evidence type="ECO:0000313" key="4">
    <source>
        <dbReference type="Proteomes" id="UP000053831"/>
    </source>
</evidence>
<dbReference type="STRING" id="150374.A0A0M8N3B0"/>
<comment type="caution">
    <text evidence="3">The sequence shown here is derived from an EMBL/GenBank/DDBJ whole genome shotgun (WGS) entry which is preliminary data.</text>
</comment>
<proteinExistence type="predicted"/>
<evidence type="ECO:0000259" key="2">
    <source>
        <dbReference type="Pfam" id="PF05486"/>
    </source>
</evidence>
<feature type="domain" description="SRP9" evidence="2">
    <location>
        <begin position="4"/>
        <end position="114"/>
    </location>
</feature>
<sequence length="160" mass="17211">MPYFKTSQEWLDQSILLIEARPSTTRVTTRYAIKPVKPRKARPASEPPADPSSQTQTETQAPAPAPAPAKPPRAALVLKTYDPASGVTLKYRTTKAAEVTRLVAAALGRLGRAMAGMQEVPEAEMADATTTTTAAAAEEGQQQQQQQQQGGGRKKKKGRK</sequence>
<evidence type="ECO:0000313" key="3">
    <source>
        <dbReference type="EMBL" id="KOS19090.1"/>
    </source>
</evidence>
<feature type="region of interest" description="Disordered" evidence="1">
    <location>
        <begin position="29"/>
        <end position="75"/>
    </location>
</feature>
<protein>
    <recommendedName>
        <fullName evidence="2">SRP9 domain-containing protein</fullName>
    </recommendedName>
</protein>
<dbReference type="PANTHER" id="PTHR12834:SF12">
    <property type="entry name" value="SIGNAL RECOGNITION PARTICLE 9 KDA PROTEIN"/>
    <property type="match status" value="1"/>
</dbReference>
<dbReference type="Proteomes" id="UP000053831">
    <property type="component" value="Unassembled WGS sequence"/>
</dbReference>
<dbReference type="PANTHER" id="PTHR12834">
    <property type="entry name" value="SIGNAL RECOGNITION PARTICLE 9 KDA PROTEIN"/>
    <property type="match status" value="1"/>
</dbReference>
<feature type="compositionally biased region" description="Low complexity" evidence="1">
    <location>
        <begin position="128"/>
        <end position="148"/>
    </location>
</feature>
<dbReference type="EMBL" id="LGSR01000020">
    <property type="protein sequence ID" value="KOS19090.1"/>
    <property type="molecule type" value="Genomic_DNA"/>
</dbReference>
<dbReference type="OrthoDB" id="5419752at2759"/>
<accession>A0A0M8N3B0</accession>
<feature type="compositionally biased region" description="Polar residues" evidence="1">
    <location>
        <begin position="51"/>
        <end position="60"/>
    </location>
</feature>
<keyword evidence="4" id="KW-1185">Reference proteome</keyword>
<feature type="region of interest" description="Disordered" evidence="1">
    <location>
        <begin position="118"/>
        <end position="160"/>
    </location>
</feature>
<dbReference type="Pfam" id="PF05486">
    <property type="entry name" value="SRP9-21"/>
    <property type="match status" value="1"/>
</dbReference>
<dbReference type="AlphaFoldDB" id="A0A0M8N3B0"/>
<gene>
    <name evidence="3" type="ORF">ESCO_001117</name>
</gene>
<evidence type="ECO:0000256" key="1">
    <source>
        <dbReference type="SAM" id="MobiDB-lite"/>
    </source>
</evidence>